<dbReference type="SUPFAM" id="SSF53383">
    <property type="entry name" value="PLP-dependent transferases"/>
    <property type="match status" value="1"/>
</dbReference>
<keyword evidence="6" id="KW-0032">Aminotransferase</keyword>
<evidence type="ECO:0000313" key="7">
    <source>
        <dbReference type="Proteomes" id="UP000280197"/>
    </source>
</evidence>
<evidence type="ECO:0000256" key="5">
    <source>
        <dbReference type="RuleBase" id="RU004508"/>
    </source>
</evidence>
<dbReference type="Gene3D" id="3.40.640.10">
    <property type="entry name" value="Type I PLP-dependent aspartate aminotransferase-like (Major domain)"/>
    <property type="match status" value="1"/>
</dbReference>
<dbReference type="InterPro" id="IPR015424">
    <property type="entry name" value="PyrdxlP-dep_Trfase"/>
</dbReference>
<evidence type="ECO:0000256" key="1">
    <source>
        <dbReference type="ARBA" id="ARBA00022898"/>
    </source>
</evidence>
<evidence type="ECO:0000256" key="3">
    <source>
        <dbReference type="PIRSR" id="PIRSR000390-1"/>
    </source>
</evidence>
<protein>
    <submittedName>
        <fullName evidence="6">DegT/DnrJ/EryC1/StrS family aminotransferase</fullName>
    </submittedName>
</protein>
<proteinExistence type="inferred from homology"/>
<dbReference type="Gene3D" id="3.90.1150.10">
    <property type="entry name" value="Aspartate Aminotransferase, domain 1"/>
    <property type="match status" value="1"/>
</dbReference>
<dbReference type="PIRSF" id="PIRSF000390">
    <property type="entry name" value="PLP_StrS"/>
    <property type="match status" value="1"/>
</dbReference>
<feature type="active site" description="Proton acceptor" evidence="3">
    <location>
        <position position="192"/>
    </location>
</feature>
<feature type="modified residue" description="N6-(pyridoxal phosphate)lysine" evidence="4">
    <location>
        <position position="192"/>
    </location>
</feature>
<dbReference type="CDD" id="cd00616">
    <property type="entry name" value="AHBA_syn"/>
    <property type="match status" value="1"/>
</dbReference>
<dbReference type="InterPro" id="IPR015422">
    <property type="entry name" value="PyrdxlP-dep_Trfase_small"/>
</dbReference>
<dbReference type="Proteomes" id="UP000280197">
    <property type="component" value="Chromosome"/>
</dbReference>
<dbReference type="PANTHER" id="PTHR30244">
    <property type="entry name" value="TRANSAMINASE"/>
    <property type="match status" value="1"/>
</dbReference>
<evidence type="ECO:0000313" key="6">
    <source>
        <dbReference type="EMBL" id="AZP22685.1"/>
    </source>
</evidence>
<keyword evidence="1 4" id="KW-0663">Pyridoxal phosphate</keyword>
<evidence type="ECO:0000256" key="2">
    <source>
        <dbReference type="ARBA" id="ARBA00037999"/>
    </source>
</evidence>
<dbReference type="EMBL" id="CP034463">
    <property type="protein sequence ID" value="AZP22685.1"/>
    <property type="molecule type" value="Genomic_DNA"/>
</dbReference>
<comment type="similarity">
    <text evidence="2 5">Belongs to the DegT/DnrJ/EryC1 family.</text>
</comment>
<dbReference type="RefSeq" id="WP_126276486.1">
    <property type="nucleotide sequence ID" value="NZ_CP034463.1"/>
</dbReference>
<keyword evidence="6" id="KW-0808">Transferase</keyword>
<dbReference type="Pfam" id="PF01041">
    <property type="entry name" value="DegT_DnrJ_EryC1"/>
    <property type="match status" value="1"/>
</dbReference>
<dbReference type="InterPro" id="IPR000653">
    <property type="entry name" value="DegT/StrS_aminotransferase"/>
</dbReference>
<gene>
    <name evidence="6" type="ORF">EJC51_45555</name>
</gene>
<dbReference type="GO" id="GO:0008483">
    <property type="term" value="F:transaminase activity"/>
    <property type="evidence" value="ECO:0007669"/>
    <property type="project" value="UniProtKB-KW"/>
</dbReference>
<dbReference type="InterPro" id="IPR015421">
    <property type="entry name" value="PyrdxlP-dep_Trfase_major"/>
</dbReference>
<dbReference type="GO" id="GO:0000271">
    <property type="term" value="P:polysaccharide biosynthetic process"/>
    <property type="evidence" value="ECO:0007669"/>
    <property type="project" value="TreeGrafter"/>
</dbReference>
<name>A0A3S9IEC6_9ACTN</name>
<dbReference type="GO" id="GO:0030170">
    <property type="term" value="F:pyridoxal phosphate binding"/>
    <property type="evidence" value="ECO:0007669"/>
    <property type="project" value="TreeGrafter"/>
</dbReference>
<keyword evidence="7" id="KW-1185">Reference proteome</keyword>
<dbReference type="PANTHER" id="PTHR30244:SF36">
    <property type="entry name" value="3-OXO-GLUCOSE-6-PHOSPHATE:GLUTAMATE AMINOTRANSFERASE"/>
    <property type="match status" value="1"/>
</dbReference>
<accession>A0A3S9IEC6</accession>
<reference evidence="6 7" key="1">
    <citation type="submission" date="2018-12" db="EMBL/GenBank/DDBJ databases">
        <authorList>
            <person name="Li K."/>
        </authorList>
    </citation>
    <scope>NUCLEOTIDE SEQUENCE [LARGE SCALE GENOMIC DNA]</scope>
    <source>
        <strain evidence="7">CR22</strain>
    </source>
</reference>
<dbReference type="KEGG" id="saqu:EJC51_45555"/>
<sequence length="376" mass="40589">MIDPSRQIVLGNDVQQQYAELKPELDAAMSRVIADGRLVLGPAVQEFEHDFAAFCETPYALGVGTCTDALFMALTALGIGRGDEVITSPVTFVATVSAIVRTGATPVFADIDPATFTLDASAAADAYTPRTKAIVPVHLFGLTADMDPLLEDARRASAAVVEDAAQAVGAAYWGRPAGSFGDAAVFSFFPTKNLGCYGDGGAVVTGDPALHARIGRLREHGFEPDGYVAVEEGGINSRLDCLQAAVLSVKMRTLRRDIARRISAAARYDELLRDTDIRTPEVPVGRTHAFHQYTVTVPGGPEHRDETLAYLRSNGVDARVFYGQLVPHHPAMSAHVQPGRWPAAERYTDHALSLPCHPRLTESQQDYVCGLLKRRY</sequence>
<evidence type="ECO:0000256" key="4">
    <source>
        <dbReference type="PIRSR" id="PIRSR000390-2"/>
    </source>
</evidence>
<dbReference type="AlphaFoldDB" id="A0A3S9IEC6"/>
<organism evidence="6 7">
    <name type="scientific">Streptomyces aquilus</name>
    <dbReference type="NCBI Taxonomy" id="2548456"/>
    <lineage>
        <taxon>Bacteria</taxon>
        <taxon>Bacillati</taxon>
        <taxon>Actinomycetota</taxon>
        <taxon>Actinomycetes</taxon>
        <taxon>Kitasatosporales</taxon>
        <taxon>Streptomycetaceae</taxon>
        <taxon>Streptomyces</taxon>
    </lineage>
</organism>